<evidence type="ECO:0000256" key="6">
    <source>
        <dbReference type="SAM" id="MobiDB-lite"/>
    </source>
</evidence>
<dbReference type="EMBL" id="QZBD01000061">
    <property type="protein sequence ID" value="THY32293.1"/>
    <property type="molecule type" value="Genomic_DNA"/>
</dbReference>
<dbReference type="GO" id="GO:0022857">
    <property type="term" value="F:transmembrane transporter activity"/>
    <property type="evidence" value="ECO:0007669"/>
    <property type="project" value="InterPro"/>
</dbReference>
<feature type="transmembrane region" description="Helical" evidence="7">
    <location>
        <begin position="298"/>
        <end position="319"/>
    </location>
</feature>
<evidence type="ECO:0000256" key="3">
    <source>
        <dbReference type="ARBA" id="ARBA00022692"/>
    </source>
</evidence>
<dbReference type="SUPFAM" id="SSF103473">
    <property type="entry name" value="MFS general substrate transporter"/>
    <property type="match status" value="1"/>
</dbReference>
<keyword evidence="5 7" id="KW-0472">Membrane</keyword>
<feature type="transmembrane region" description="Helical" evidence="7">
    <location>
        <begin position="450"/>
        <end position="469"/>
    </location>
</feature>
<dbReference type="Pfam" id="PF07690">
    <property type="entry name" value="MFS_1"/>
    <property type="match status" value="1"/>
</dbReference>
<proteinExistence type="predicted"/>
<organism evidence="8 9">
    <name type="scientific">Aureobasidium pullulans</name>
    <name type="common">Black yeast</name>
    <name type="synonym">Pullularia pullulans</name>
    <dbReference type="NCBI Taxonomy" id="5580"/>
    <lineage>
        <taxon>Eukaryota</taxon>
        <taxon>Fungi</taxon>
        <taxon>Dikarya</taxon>
        <taxon>Ascomycota</taxon>
        <taxon>Pezizomycotina</taxon>
        <taxon>Dothideomycetes</taxon>
        <taxon>Dothideomycetidae</taxon>
        <taxon>Dothideales</taxon>
        <taxon>Saccotheciaceae</taxon>
        <taxon>Aureobasidium</taxon>
    </lineage>
</organism>
<sequence>MGLFKKDTEGVDPQQSQTDIAHEKDLEKNFEDVQLEQRQASVDNGGSAPFIDPVIEKRVIRKLDWHLVPLLMALYLLAFLDRSNIGNAKIAGMKDALNLTDDRYSWLLTIFYISYILFQFQVLGWKRFPPHIWAAWAIFGWGVISSCQAVVTTWEGEMVLRFLLGVFEAAFGPGVPYLLSFFYLRHEVGFRSGIFLAAAPLATCFAGALAYGITSGKASIPNWKLLFLVEGLPTLAMVPIAYFFLPDSPQKAKFLTDDEKRVAIARGVRQTGTTERVGRIKFKDVGLTFIDPKAICTALMYFSCNVSFSSLPVFLPTILEEMGFESITAQGLSAPPYFLSFLITIASAYIADKTQQRGLTIIILSIVGGVGYVMLATTTGTGPRYAGVFLAASGVFPCIANILPWVTNNQGNDDRRGAAFVLLNFIGQCGPLLGTRIYNDAPFYVKGQSICAAFMFFNGILALSLRTLLAYENRKLDKQYGTIEEQKNRIASTEGSKEAGIEANTGVENFGPMYRYVLVADMLSEMSRFWRRLTNKLCCMRDDDEEVTEMVIGEPFGVQKNDVVVEDGVLSLASPAV</sequence>
<protein>
    <submittedName>
        <fullName evidence="8">MFS general substrate transporter</fullName>
    </submittedName>
</protein>
<feature type="transmembrane region" description="Helical" evidence="7">
    <location>
        <begin position="334"/>
        <end position="351"/>
    </location>
</feature>
<dbReference type="Gene3D" id="1.20.1250.20">
    <property type="entry name" value="MFS general substrate transporter like domains"/>
    <property type="match status" value="2"/>
</dbReference>
<feature type="transmembrane region" description="Helical" evidence="7">
    <location>
        <begin position="358"/>
        <end position="379"/>
    </location>
</feature>
<gene>
    <name evidence="8" type="ORF">D6D01_02605</name>
</gene>
<dbReference type="FunFam" id="1.20.1250.20:FF:000018">
    <property type="entry name" value="MFS transporter permease"/>
    <property type="match status" value="1"/>
</dbReference>
<dbReference type="AlphaFoldDB" id="A0A4V4JX78"/>
<name>A0A4V4JX78_AURPU</name>
<keyword evidence="3 7" id="KW-0812">Transmembrane</keyword>
<feature type="transmembrane region" description="Helical" evidence="7">
    <location>
        <begin position="385"/>
        <end position="406"/>
    </location>
</feature>
<keyword evidence="2" id="KW-0813">Transport</keyword>
<reference evidence="8 9" key="1">
    <citation type="submission" date="2018-10" db="EMBL/GenBank/DDBJ databases">
        <title>Fifty Aureobasidium pullulans genomes reveal a recombining polyextremotolerant generalist.</title>
        <authorList>
            <person name="Gostincar C."/>
            <person name="Turk M."/>
            <person name="Zajc J."/>
            <person name="Gunde-Cimerman N."/>
        </authorList>
    </citation>
    <scope>NUCLEOTIDE SEQUENCE [LARGE SCALE GENOMIC DNA]</scope>
    <source>
        <strain evidence="8 9">EXF-6604</strain>
    </source>
</reference>
<feature type="transmembrane region" description="Helical" evidence="7">
    <location>
        <begin position="225"/>
        <end position="245"/>
    </location>
</feature>
<comment type="caution">
    <text evidence="8">The sequence shown here is derived from an EMBL/GenBank/DDBJ whole genome shotgun (WGS) entry which is preliminary data.</text>
</comment>
<comment type="subcellular location">
    <subcellularLocation>
        <location evidence="1">Membrane</location>
        <topology evidence="1">Multi-pass membrane protein</topology>
    </subcellularLocation>
</comment>
<evidence type="ECO:0000256" key="1">
    <source>
        <dbReference type="ARBA" id="ARBA00004141"/>
    </source>
</evidence>
<feature type="transmembrane region" description="Helical" evidence="7">
    <location>
        <begin position="132"/>
        <end position="154"/>
    </location>
</feature>
<feature type="transmembrane region" description="Helical" evidence="7">
    <location>
        <begin position="194"/>
        <end position="213"/>
    </location>
</feature>
<dbReference type="GO" id="GO:0016020">
    <property type="term" value="C:membrane"/>
    <property type="evidence" value="ECO:0007669"/>
    <property type="project" value="UniProtKB-SubCell"/>
</dbReference>
<accession>A0A4V4JX78</accession>
<dbReference type="Proteomes" id="UP000306584">
    <property type="component" value="Unassembled WGS sequence"/>
</dbReference>
<dbReference type="PANTHER" id="PTHR43791:SF36">
    <property type="entry name" value="TRANSPORTER, PUTATIVE (AFU_ORTHOLOGUE AFUA_6G08340)-RELATED"/>
    <property type="match status" value="1"/>
</dbReference>
<feature type="transmembrane region" description="Helical" evidence="7">
    <location>
        <begin position="160"/>
        <end position="182"/>
    </location>
</feature>
<evidence type="ECO:0000256" key="7">
    <source>
        <dbReference type="SAM" id="Phobius"/>
    </source>
</evidence>
<evidence type="ECO:0000313" key="9">
    <source>
        <dbReference type="Proteomes" id="UP000306584"/>
    </source>
</evidence>
<evidence type="ECO:0000256" key="4">
    <source>
        <dbReference type="ARBA" id="ARBA00022989"/>
    </source>
</evidence>
<dbReference type="PANTHER" id="PTHR43791">
    <property type="entry name" value="PERMEASE-RELATED"/>
    <property type="match status" value="1"/>
</dbReference>
<evidence type="ECO:0000313" key="8">
    <source>
        <dbReference type="EMBL" id="THY32293.1"/>
    </source>
</evidence>
<keyword evidence="4 7" id="KW-1133">Transmembrane helix</keyword>
<dbReference type="InterPro" id="IPR011701">
    <property type="entry name" value="MFS"/>
</dbReference>
<evidence type="ECO:0000256" key="5">
    <source>
        <dbReference type="ARBA" id="ARBA00023136"/>
    </source>
</evidence>
<dbReference type="FunFam" id="1.20.1250.20:FF:000013">
    <property type="entry name" value="MFS general substrate transporter"/>
    <property type="match status" value="1"/>
</dbReference>
<feature type="transmembrane region" description="Helical" evidence="7">
    <location>
        <begin position="104"/>
        <end position="125"/>
    </location>
</feature>
<feature type="transmembrane region" description="Helical" evidence="7">
    <location>
        <begin position="418"/>
        <end position="438"/>
    </location>
</feature>
<dbReference type="InterPro" id="IPR036259">
    <property type="entry name" value="MFS_trans_sf"/>
</dbReference>
<evidence type="ECO:0000256" key="2">
    <source>
        <dbReference type="ARBA" id="ARBA00022448"/>
    </source>
</evidence>
<feature type="transmembrane region" description="Helical" evidence="7">
    <location>
        <begin position="63"/>
        <end position="80"/>
    </location>
</feature>
<feature type="region of interest" description="Disordered" evidence="6">
    <location>
        <begin position="1"/>
        <end position="23"/>
    </location>
</feature>